<feature type="binding site" evidence="5">
    <location>
        <position position="278"/>
    </location>
    <ligand>
        <name>substrate</name>
    </ligand>
</feature>
<dbReference type="Pfam" id="PF02784">
    <property type="entry name" value="Orn_Arg_deC_N"/>
    <property type="match status" value="1"/>
</dbReference>
<evidence type="ECO:0000256" key="5">
    <source>
        <dbReference type="HAMAP-Rule" id="MF_02120"/>
    </source>
</evidence>
<dbReference type="Gene3D" id="3.20.20.10">
    <property type="entry name" value="Alanine racemase"/>
    <property type="match status" value="1"/>
</dbReference>
<evidence type="ECO:0000256" key="3">
    <source>
        <dbReference type="ARBA" id="ARBA00022898"/>
    </source>
</evidence>
<feature type="binding site" evidence="5">
    <location>
        <begin position="275"/>
        <end position="278"/>
    </location>
    <ligand>
        <name>pyridoxal 5'-phosphate</name>
        <dbReference type="ChEBI" id="CHEBI:597326"/>
    </ligand>
</feature>
<evidence type="ECO:0000256" key="7">
    <source>
        <dbReference type="PIRSR" id="PIRSR600183-50"/>
    </source>
</evidence>
<keyword evidence="4 5" id="KW-0456">Lyase</keyword>
<comment type="catalytic activity">
    <reaction evidence="5 8">
        <text>meso-2,6-diaminopimelate + H(+) = L-lysine + CO2</text>
        <dbReference type="Rhea" id="RHEA:15101"/>
        <dbReference type="ChEBI" id="CHEBI:15378"/>
        <dbReference type="ChEBI" id="CHEBI:16526"/>
        <dbReference type="ChEBI" id="CHEBI:32551"/>
        <dbReference type="ChEBI" id="CHEBI:57791"/>
        <dbReference type="EC" id="4.1.1.20"/>
    </reaction>
</comment>
<protein>
    <recommendedName>
        <fullName evidence="5 6">Diaminopimelate decarboxylase</fullName>
        <shortName evidence="5">DAP decarboxylase</shortName>
        <shortName evidence="5">DAPDC</shortName>
        <ecNumber evidence="5 6">4.1.1.20</ecNumber>
    </recommendedName>
</protein>
<proteinExistence type="inferred from homology"/>
<evidence type="ECO:0000256" key="8">
    <source>
        <dbReference type="RuleBase" id="RU003738"/>
    </source>
</evidence>
<accession>A0A1R0FBK5</accession>
<dbReference type="NCBIfam" id="TIGR01048">
    <property type="entry name" value="lysA"/>
    <property type="match status" value="1"/>
</dbReference>
<comment type="pathway">
    <text evidence="5 8">Amino-acid biosynthesis; L-lysine biosynthesis via DAP pathway; L-lysine from DL-2,6-diaminopimelate: step 1/1.</text>
</comment>
<evidence type="ECO:0000259" key="9">
    <source>
        <dbReference type="Pfam" id="PF00278"/>
    </source>
</evidence>
<comment type="similarity">
    <text evidence="5">Belongs to the Orn/Lys/Arg decarboxylase class-II family. LysA subfamily.</text>
</comment>
<feature type="active site" description="Proton donor" evidence="7">
    <location>
        <position position="346"/>
    </location>
</feature>
<evidence type="ECO:0000256" key="1">
    <source>
        <dbReference type="ARBA" id="ARBA00001933"/>
    </source>
</evidence>
<dbReference type="Pfam" id="PF00278">
    <property type="entry name" value="Orn_DAP_Arg_deC"/>
    <property type="match status" value="1"/>
</dbReference>
<reference evidence="11 12" key="1">
    <citation type="submission" date="2016-12" db="EMBL/GenBank/DDBJ databases">
        <title>Comparative genomics of Bartonella apis.</title>
        <authorList>
            <person name="Engel P."/>
        </authorList>
    </citation>
    <scope>NUCLEOTIDE SEQUENCE [LARGE SCALE GENOMIC DNA]</scope>
    <source>
        <strain evidence="11 12">PEB0149</strain>
    </source>
</reference>
<feature type="domain" description="Orn/DAP/Arg decarboxylase 2 N-terminal" evidence="10">
    <location>
        <begin position="36"/>
        <end position="281"/>
    </location>
</feature>
<dbReference type="Proteomes" id="UP000187344">
    <property type="component" value="Unassembled WGS sequence"/>
</dbReference>
<dbReference type="GO" id="GO:0009089">
    <property type="term" value="P:lysine biosynthetic process via diaminopimelate"/>
    <property type="evidence" value="ECO:0007669"/>
    <property type="project" value="UniProtKB-UniRule"/>
</dbReference>
<dbReference type="EC" id="4.1.1.20" evidence="5 6"/>
<dbReference type="InterPro" id="IPR002986">
    <property type="entry name" value="DAP_deCOOHase_LysA"/>
</dbReference>
<evidence type="ECO:0000256" key="2">
    <source>
        <dbReference type="ARBA" id="ARBA00022793"/>
    </source>
</evidence>
<feature type="binding site" evidence="5">
    <location>
        <position position="314"/>
    </location>
    <ligand>
        <name>substrate</name>
    </ligand>
</feature>
<dbReference type="PANTHER" id="PTHR43727:SF2">
    <property type="entry name" value="GROUP IV DECARBOXYLASE"/>
    <property type="match status" value="1"/>
</dbReference>
<evidence type="ECO:0000256" key="6">
    <source>
        <dbReference type="NCBIfam" id="TIGR01048"/>
    </source>
</evidence>
<feature type="binding site" evidence="5">
    <location>
        <position position="318"/>
    </location>
    <ligand>
        <name>substrate</name>
    </ligand>
</feature>
<keyword evidence="2 5" id="KW-0210">Decarboxylase</keyword>
<dbReference type="SUPFAM" id="SSF50621">
    <property type="entry name" value="Alanine racemase C-terminal domain-like"/>
    <property type="match status" value="1"/>
</dbReference>
<name>A0A1R0FBK5_9HYPH</name>
<dbReference type="PROSITE" id="PS00878">
    <property type="entry name" value="ODR_DC_2_1"/>
    <property type="match status" value="1"/>
</dbReference>
<organism evidence="11 12">
    <name type="scientific">Bartonella apis</name>
    <dbReference type="NCBI Taxonomy" id="1686310"/>
    <lineage>
        <taxon>Bacteria</taxon>
        <taxon>Pseudomonadati</taxon>
        <taxon>Pseudomonadota</taxon>
        <taxon>Alphaproteobacteria</taxon>
        <taxon>Hyphomicrobiales</taxon>
        <taxon>Bartonellaceae</taxon>
        <taxon>Bartonella</taxon>
    </lineage>
</organism>
<feature type="modified residue" description="N6-(pyridoxal phosphate)lysine" evidence="5 7">
    <location>
        <position position="60"/>
    </location>
</feature>
<evidence type="ECO:0000259" key="10">
    <source>
        <dbReference type="Pfam" id="PF02784"/>
    </source>
</evidence>
<feature type="binding site" evidence="5">
    <location>
        <position position="375"/>
    </location>
    <ligand>
        <name>pyridoxal 5'-phosphate</name>
        <dbReference type="ChEBI" id="CHEBI:597326"/>
    </ligand>
</feature>
<dbReference type="Gene3D" id="2.40.37.10">
    <property type="entry name" value="Lyase, Ornithine Decarboxylase, Chain A, domain 1"/>
    <property type="match status" value="1"/>
</dbReference>
<dbReference type="GO" id="GO:0030170">
    <property type="term" value="F:pyridoxal phosphate binding"/>
    <property type="evidence" value="ECO:0007669"/>
    <property type="project" value="UniProtKB-UniRule"/>
</dbReference>
<dbReference type="InterPro" id="IPR000183">
    <property type="entry name" value="Orn/DAP/Arg_de-COase"/>
</dbReference>
<dbReference type="AlphaFoldDB" id="A0A1R0FBK5"/>
<dbReference type="InterPro" id="IPR022653">
    <property type="entry name" value="De-COase2_pyr-phos_BS"/>
</dbReference>
<dbReference type="GO" id="GO:0008836">
    <property type="term" value="F:diaminopimelate decarboxylase activity"/>
    <property type="evidence" value="ECO:0007669"/>
    <property type="project" value="UniProtKB-UniRule"/>
</dbReference>
<dbReference type="UniPathway" id="UPA00034">
    <property type="reaction ID" value="UER00027"/>
</dbReference>
<comment type="subunit">
    <text evidence="5">Homodimer.</text>
</comment>
<dbReference type="RefSeq" id="WP_075869514.1">
    <property type="nucleotide sequence ID" value="NZ_CALYQA010000002.1"/>
</dbReference>
<keyword evidence="3 5" id="KW-0663">Pyridoxal phosphate</keyword>
<feature type="binding site" evidence="5">
    <location>
        <position position="239"/>
    </location>
    <ligand>
        <name>pyridoxal 5'-phosphate</name>
        <dbReference type="ChEBI" id="CHEBI:597326"/>
    </ligand>
</feature>
<dbReference type="SUPFAM" id="SSF51419">
    <property type="entry name" value="PLP-binding barrel"/>
    <property type="match status" value="1"/>
</dbReference>
<feature type="binding site" evidence="5">
    <location>
        <position position="375"/>
    </location>
    <ligand>
        <name>substrate</name>
    </ligand>
</feature>
<dbReference type="InterPro" id="IPR022643">
    <property type="entry name" value="De-COase2_C"/>
</dbReference>
<keyword evidence="5 8" id="KW-0457">Lysine biosynthesis</keyword>
<comment type="caution">
    <text evidence="11">The sequence shown here is derived from an EMBL/GenBank/DDBJ whole genome shotgun (WGS) entry which is preliminary data.</text>
</comment>
<dbReference type="CDD" id="cd06828">
    <property type="entry name" value="PLPDE_III_DapDC"/>
    <property type="match status" value="1"/>
</dbReference>
<comment type="function">
    <text evidence="5">Specifically catalyzes the decarboxylation of meso-diaminopimelate (meso-DAP) to L-lysine.</text>
</comment>
<keyword evidence="5" id="KW-0028">Amino-acid biosynthesis</keyword>
<evidence type="ECO:0000313" key="12">
    <source>
        <dbReference type="Proteomes" id="UP000187344"/>
    </source>
</evidence>
<dbReference type="PRINTS" id="PR01179">
    <property type="entry name" value="ODADCRBXLASE"/>
</dbReference>
<feature type="binding site" evidence="5">
    <location>
        <position position="347"/>
    </location>
    <ligand>
        <name>substrate</name>
    </ligand>
</feature>
<keyword evidence="12" id="KW-1185">Reference proteome</keyword>
<gene>
    <name evidence="5" type="primary">lysA</name>
    <name evidence="11" type="ORF">PEB0149_018450</name>
</gene>
<dbReference type="InterPro" id="IPR009006">
    <property type="entry name" value="Ala_racemase/Decarboxylase_C"/>
</dbReference>
<evidence type="ECO:0000256" key="4">
    <source>
        <dbReference type="ARBA" id="ARBA00023239"/>
    </source>
</evidence>
<dbReference type="InterPro" id="IPR022644">
    <property type="entry name" value="De-COase2_N"/>
</dbReference>
<dbReference type="PRINTS" id="PR01181">
    <property type="entry name" value="DAPDCRBXLASE"/>
</dbReference>
<dbReference type="PROSITE" id="PS00879">
    <property type="entry name" value="ODR_DC_2_2"/>
    <property type="match status" value="1"/>
</dbReference>
<dbReference type="InterPro" id="IPR029066">
    <property type="entry name" value="PLP-binding_barrel"/>
</dbReference>
<dbReference type="EMBL" id="LXYT01000001">
    <property type="protein sequence ID" value="OLY44376.1"/>
    <property type="molecule type" value="Genomic_DNA"/>
</dbReference>
<dbReference type="GeneID" id="92990999"/>
<sequence length="424" mass="46240">MQPFQYRNGFLHAEDVAIADIAKKLATPFYCYSATAIQQQFEQYRHAFADTNALVAFALKANSNQAVLNLLAKKGAGGDVVSGGELRRALKAGIPADKIVYSGVGKTVEEIDFALGHDIHCFNAESEPELQQLSARAVAMGKKARVSLRINPNVDAKTHQKIATGKSENKFGIPIAVAREVYERAAKLPGLDVHGVDVHIGSQICELQPFDDAFSLVADFVHVLRDEGHDIRHVDVGGGLGIVYRKDNMPPPSPAEYADIVKKHFASLNVQIIMEPGRNIVGNAGILVTSVIYIKHGAGRNFVIVDAAMNDLIRPTLYDAWHDIVPVKEPRQNDVPMKADIVGPVCETGDYMGLGRFLPSPKAGDLLAVCSAGAYGAVMASTYNTRLLVPEVLVCDKRFDIVRPRISYEEMIGLDRVPEWVENS</sequence>
<dbReference type="InterPro" id="IPR022657">
    <property type="entry name" value="De-COase2_CS"/>
</dbReference>
<evidence type="ECO:0000313" key="11">
    <source>
        <dbReference type="EMBL" id="OLY44376.1"/>
    </source>
</evidence>
<comment type="cofactor">
    <cofactor evidence="1 5 7 8">
        <name>pyridoxal 5'-phosphate</name>
        <dbReference type="ChEBI" id="CHEBI:597326"/>
    </cofactor>
</comment>
<dbReference type="FunFam" id="3.20.20.10:FF:000003">
    <property type="entry name" value="Diaminopimelate decarboxylase"/>
    <property type="match status" value="1"/>
</dbReference>
<dbReference type="HAMAP" id="MF_02120">
    <property type="entry name" value="LysA"/>
    <property type="match status" value="1"/>
</dbReference>
<feature type="domain" description="Orn/DAP/Arg decarboxylase 2 C-terminal" evidence="9">
    <location>
        <begin position="30"/>
        <end position="373"/>
    </location>
</feature>
<dbReference type="OrthoDB" id="9802241at2"/>
<dbReference type="PANTHER" id="PTHR43727">
    <property type="entry name" value="DIAMINOPIMELATE DECARBOXYLASE"/>
    <property type="match status" value="1"/>
</dbReference>